<accession>A0A6J6R8N9</accession>
<dbReference type="InterPro" id="IPR024909">
    <property type="entry name" value="Cys-tRNA/MSH_ligase"/>
</dbReference>
<dbReference type="SUPFAM" id="SSF52374">
    <property type="entry name" value="Nucleotidylyl transferase"/>
    <property type="match status" value="1"/>
</dbReference>
<dbReference type="GO" id="GO:0005829">
    <property type="term" value="C:cytosol"/>
    <property type="evidence" value="ECO:0007669"/>
    <property type="project" value="TreeGrafter"/>
</dbReference>
<dbReference type="Gene3D" id="1.20.120.640">
    <property type="entry name" value="Anticodon-binding domain of a subclass of class I aminoacyl-tRNA synthetases"/>
    <property type="match status" value="1"/>
</dbReference>
<dbReference type="PANTHER" id="PTHR10890:SF3">
    <property type="entry name" value="CYSTEINE--TRNA LIGASE, CYTOPLASMIC"/>
    <property type="match status" value="1"/>
</dbReference>
<feature type="domain" description="tRNA synthetases class I catalytic" evidence="4">
    <location>
        <begin position="48"/>
        <end position="349"/>
    </location>
</feature>
<keyword evidence="1" id="KW-0436">Ligase</keyword>
<dbReference type="EMBL" id="CAEZYN010000012">
    <property type="protein sequence ID" value="CAB4718323.1"/>
    <property type="molecule type" value="Genomic_DNA"/>
</dbReference>
<dbReference type="PRINTS" id="PR00983">
    <property type="entry name" value="TRNASYNTHCYS"/>
</dbReference>
<dbReference type="AlphaFoldDB" id="A0A6J6R8N9"/>
<organism evidence="5">
    <name type="scientific">freshwater metagenome</name>
    <dbReference type="NCBI Taxonomy" id="449393"/>
    <lineage>
        <taxon>unclassified sequences</taxon>
        <taxon>metagenomes</taxon>
        <taxon>ecological metagenomes</taxon>
    </lineage>
</organism>
<proteinExistence type="predicted"/>
<dbReference type="GO" id="GO:0004817">
    <property type="term" value="F:cysteine-tRNA ligase activity"/>
    <property type="evidence" value="ECO:0007669"/>
    <property type="project" value="TreeGrafter"/>
</dbReference>
<name>A0A6J6R8N9_9ZZZZ</name>
<evidence type="ECO:0000313" key="5">
    <source>
        <dbReference type="EMBL" id="CAB4718323.1"/>
    </source>
</evidence>
<keyword evidence="2" id="KW-0547">Nucleotide-binding</keyword>
<dbReference type="Pfam" id="PF01406">
    <property type="entry name" value="tRNA-synt_1e"/>
    <property type="match status" value="1"/>
</dbReference>
<evidence type="ECO:0000256" key="2">
    <source>
        <dbReference type="ARBA" id="ARBA00022741"/>
    </source>
</evidence>
<gene>
    <name evidence="5" type="ORF">UFOPK2715_00252</name>
</gene>
<dbReference type="InterPro" id="IPR032678">
    <property type="entry name" value="tRNA-synt_1_cat_dom"/>
</dbReference>
<reference evidence="5" key="1">
    <citation type="submission" date="2020-05" db="EMBL/GenBank/DDBJ databases">
        <authorList>
            <person name="Chiriac C."/>
            <person name="Salcher M."/>
            <person name="Ghai R."/>
            <person name="Kavagutti S V."/>
        </authorList>
    </citation>
    <scope>NUCLEOTIDE SEQUENCE</scope>
</reference>
<dbReference type="InterPro" id="IPR014729">
    <property type="entry name" value="Rossmann-like_a/b/a_fold"/>
</dbReference>
<dbReference type="GO" id="GO:0005524">
    <property type="term" value="F:ATP binding"/>
    <property type="evidence" value="ECO:0007669"/>
    <property type="project" value="UniProtKB-KW"/>
</dbReference>
<evidence type="ECO:0000256" key="1">
    <source>
        <dbReference type="ARBA" id="ARBA00022598"/>
    </source>
</evidence>
<dbReference type="Gene3D" id="3.40.50.620">
    <property type="entry name" value="HUPs"/>
    <property type="match status" value="1"/>
</dbReference>
<evidence type="ECO:0000256" key="3">
    <source>
        <dbReference type="ARBA" id="ARBA00022840"/>
    </source>
</evidence>
<evidence type="ECO:0000259" key="4">
    <source>
        <dbReference type="Pfam" id="PF01406"/>
    </source>
</evidence>
<protein>
    <submittedName>
        <fullName evidence="5">Unannotated protein</fullName>
    </submittedName>
</protein>
<dbReference type="PANTHER" id="PTHR10890">
    <property type="entry name" value="CYSTEINYL-TRNA SYNTHETASE"/>
    <property type="match status" value="1"/>
</dbReference>
<dbReference type="GO" id="GO:0006423">
    <property type="term" value="P:cysteinyl-tRNA aminoacylation"/>
    <property type="evidence" value="ECO:0007669"/>
    <property type="project" value="TreeGrafter"/>
</dbReference>
<keyword evidence="3" id="KW-0067">ATP-binding</keyword>
<sequence>MASDSLATSLSEVNILKNWPKVYLPPINDLKFPPLKLHDSYSGLYEYSKSGKFRMYVCGITPYDSTHLGHAATYLSFDLINRYQQLANLQVSFVENVTDVDDPLLERAKRDGQDWQVLANSQVDLFISDMTALRILPPSQLVKVTDSLDLVESFIDKLDRNGHIYQIDGDFYFSVDKYLDYLPIPLAEAISVFAERGGDPDKEGKRHPLDAVVWSANKNGEPGWNSKYGFGRPGWHIECTAIACEFLDNDEKDPVIQLQGGGSDLIFPHHFMSAQIVKAALGRDFAESYIHAGMIGLDGEKMSKSKGNLIFVSKLIQEGVDPMVIRWALLSGHYQQDREWSTQLLERAKDEVVLVRSALSRSETADASSLVNNLIIDLSDNLNTPKALSKIVDWSLESNKIATSNHSGLVSRAIDSLLGLAL</sequence>